<sequence length="63" mass="6334">MTRKLCAVIAACAVLTACSDDDKKPSGSQQDGGPLSTQGLTPSALERPPTSGGLPADLKPPGR</sequence>
<dbReference type="Proteomes" id="UP000321514">
    <property type="component" value="Unassembled WGS sequence"/>
</dbReference>
<dbReference type="EMBL" id="BJXR01000014">
    <property type="protein sequence ID" value="GEN06009.1"/>
    <property type="molecule type" value="Genomic_DNA"/>
</dbReference>
<comment type="caution">
    <text evidence="2">The sequence shown here is derived from an EMBL/GenBank/DDBJ whole genome shotgun (WGS) entry which is preliminary data.</text>
</comment>
<evidence type="ECO:0008006" key="6">
    <source>
        <dbReference type="Google" id="ProtNLM"/>
    </source>
</evidence>
<dbReference type="AlphaFoldDB" id="A0A511SVT3"/>
<dbReference type="Proteomes" id="UP000183760">
    <property type="component" value="Unassembled WGS sequence"/>
</dbReference>
<reference evidence="3 4" key="1">
    <citation type="submission" date="2016-10" db="EMBL/GenBank/DDBJ databases">
        <authorList>
            <person name="Varghese N."/>
            <person name="Submissions S."/>
        </authorList>
    </citation>
    <scope>NUCLEOTIDE SEQUENCE [LARGE SCALE GENOMIC DNA]</scope>
    <source>
        <strain evidence="3 4">DSM 16525</strain>
    </source>
</reference>
<dbReference type="EMBL" id="FOIB01000002">
    <property type="protein sequence ID" value="SET60937.1"/>
    <property type="molecule type" value="Genomic_DNA"/>
</dbReference>
<dbReference type="OrthoDB" id="9974126at2"/>
<dbReference type="STRING" id="1334629.MFUL124B02_35600"/>
<feature type="region of interest" description="Disordered" evidence="1">
    <location>
        <begin position="19"/>
        <end position="63"/>
    </location>
</feature>
<organism evidence="2 5">
    <name type="scientific">Myxococcus fulvus</name>
    <dbReference type="NCBI Taxonomy" id="33"/>
    <lineage>
        <taxon>Bacteria</taxon>
        <taxon>Pseudomonadati</taxon>
        <taxon>Myxococcota</taxon>
        <taxon>Myxococcia</taxon>
        <taxon>Myxococcales</taxon>
        <taxon>Cystobacterineae</taxon>
        <taxon>Myxococcaceae</taxon>
        <taxon>Myxococcus</taxon>
    </lineage>
</organism>
<name>A0A511SVT3_MYXFU</name>
<accession>A0A511SVT3</accession>
<evidence type="ECO:0000256" key="1">
    <source>
        <dbReference type="SAM" id="MobiDB-lite"/>
    </source>
</evidence>
<proteinExistence type="predicted"/>
<protein>
    <recommendedName>
        <fullName evidence="6">Lipoprotein</fullName>
    </recommendedName>
</protein>
<evidence type="ECO:0000313" key="2">
    <source>
        <dbReference type="EMBL" id="GEN06009.1"/>
    </source>
</evidence>
<reference evidence="2 5" key="2">
    <citation type="submission" date="2019-07" db="EMBL/GenBank/DDBJ databases">
        <title>Whole genome shotgun sequence of Myxococcus fulvus NBRC 100333.</title>
        <authorList>
            <person name="Hosoyama A."/>
            <person name="Uohara A."/>
            <person name="Ohji S."/>
            <person name="Ichikawa N."/>
        </authorList>
    </citation>
    <scope>NUCLEOTIDE SEQUENCE [LARGE SCALE GENOMIC DNA]</scope>
    <source>
        <strain evidence="2 5">NBRC 100333</strain>
    </source>
</reference>
<evidence type="ECO:0000313" key="4">
    <source>
        <dbReference type="Proteomes" id="UP000183760"/>
    </source>
</evidence>
<feature type="compositionally biased region" description="Polar residues" evidence="1">
    <location>
        <begin position="26"/>
        <end position="41"/>
    </location>
</feature>
<dbReference type="RefSeq" id="WP_074951191.1">
    <property type="nucleotide sequence ID" value="NZ_BJXR01000014.1"/>
</dbReference>
<evidence type="ECO:0000313" key="5">
    <source>
        <dbReference type="Proteomes" id="UP000321514"/>
    </source>
</evidence>
<gene>
    <name evidence="2" type="ORF">MFU01_10460</name>
    <name evidence="3" type="ORF">SAMN05443572_102873</name>
</gene>
<evidence type="ECO:0000313" key="3">
    <source>
        <dbReference type="EMBL" id="SET60937.1"/>
    </source>
</evidence>
<dbReference type="PROSITE" id="PS51257">
    <property type="entry name" value="PROKAR_LIPOPROTEIN"/>
    <property type="match status" value="1"/>
</dbReference>
<keyword evidence="4" id="KW-1185">Reference proteome</keyword>